<evidence type="ECO:0000313" key="3">
    <source>
        <dbReference type="Proteomes" id="UP000002590"/>
    </source>
</evidence>
<dbReference type="Gene3D" id="3.40.50.10490">
    <property type="entry name" value="Glucose-6-phosphate isomerase like protein, domain 1"/>
    <property type="match status" value="1"/>
</dbReference>
<organism evidence="2 3">
    <name type="scientific">Prochlorococcus marinus (strain AS9601)</name>
    <dbReference type="NCBI Taxonomy" id="146891"/>
    <lineage>
        <taxon>Bacteria</taxon>
        <taxon>Bacillati</taxon>
        <taxon>Cyanobacteriota</taxon>
        <taxon>Cyanophyceae</taxon>
        <taxon>Synechococcales</taxon>
        <taxon>Prochlorococcaceae</taxon>
        <taxon>Prochlorococcus</taxon>
    </lineage>
</organism>
<dbReference type="Proteomes" id="UP000002590">
    <property type="component" value="Chromosome"/>
</dbReference>
<dbReference type="PANTHER" id="PTHR30390:SF8">
    <property type="entry name" value="SUGAR ISOMERASE (SIS)"/>
    <property type="match status" value="1"/>
</dbReference>
<dbReference type="CDD" id="cd05006">
    <property type="entry name" value="SIS_GmhA"/>
    <property type="match status" value="1"/>
</dbReference>
<protein>
    <submittedName>
        <fullName evidence="2">Putative phosphoheptose isomerase</fullName>
    </submittedName>
</protein>
<dbReference type="GO" id="GO:1901135">
    <property type="term" value="P:carbohydrate derivative metabolic process"/>
    <property type="evidence" value="ECO:0007669"/>
    <property type="project" value="InterPro"/>
</dbReference>
<dbReference type="InterPro" id="IPR001347">
    <property type="entry name" value="SIS_dom"/>
</dbReference>
<dbReference type="EMBL" id="CP000551">
    <property type="protein sequence ID" value="ABM70724.1"/>
    <property type="molecule type" value="Genomic_DNA"/>
</dbReference>
<dbReference type="SUPFAM" id="SSF53697">
    <property type="entry name" value="SIS domain"/>
    <property type="match status" value="1"/>
</dbReference>
<dbReference type="RefSeq" id="WP_011818861.1">
    <property type="nucleotide sequence ID" value="NC_008816.1"/>
</dbReference>
<evidence type="ECO:0000259" key="1">
    <source>
        <dbReference type="PROSITE" id="PS51464"/>
    </source>
</evidence>
<sequence length="204" mass="22547">MEIKSKENNNFTNFANIYLKNLNNVFDENILERIQDLSRELKSCWVNSKNVFICGNGGSAGNAMHIANDFHYGIGYSKSDTGKKSTIPGLRMIALPSNPSIITCLGNDIGYENIYSHQLEVLGNAGDILIILSGSGNSQNVINAILTAKKIGIKTYAIVGFDGGKCKEIADKNIHFKIKDMQIAEDTQLILFHICMQWISKTRA</sequence>
<name>A2BSG3_PROMS</name>
<dbReference type="OrthoDB" id="7847955at2"/>
<dbReference type="PROSITE" id="PS51464">
    <property type="entry name" value="SIS"/>
    <property type="match status" value="1"/>
</dbReference>
<dbReference type="InterPro" id="IPR050099">
    <property type="entry name" value="SIS_GmhA/DiaA_subfam"/>
</dbReference>
<accession>A2BSG3</accession>
<evidence type="ECO:0000313" key="2">
    <source>
        <dbReference type="EMBL" id="ABM70724.1"/>
    </source>
</evidence>
<feature type="domain" description="SIS" evidence="1">
    <location>
        <begin position="37"/>
        <end position="204"/>
    </location>
</feature>
<dbReference type="GO" id="GO:0016853">
    <property type="term" value="F:isomerase activity"/>
    <property type="evidence" value="ECO:0007669"/>
    <property type="project" value="UniProtKB-KW"/>
</dbReference>
<dbReference type="AlphaFoldDB" id="A2BSG3"/>
<dbReference type="InterPro" id="IPR046348">
    <property type="entry name" value="SIS_dom_sf"/>
</dbReference>
<dbReference type="Pfam" id="PF13580">
    <property type="entry name" value="SIS_2"/>
    <property type="match status" value="1"/>
</dbReference>
<keyword evidence="2" id="KW-0413">Isomerase</keyword>
<dbReference type="PANTHER" id="PTHR30390">
    <property type="entry name" value="SEDOHEPTULOSE 7-PHOSPHATE ISOMERASE / DNAA INITIATOR-ASSOCIATING FACTOR FOR REPLICATION INITIATION"/>
    <property type="match status" value="1"/>
</dbReference>
<proteinExistence type="predicted"/>
<dbReference type="KEGG" id="pmb:A9601_14411"/>
<dbReference type="eggNOG" id="COG0279">
    <property type="taxonomic scope" value="Bacteria"/>
</dbReference>
<dbReference type="InterPro" id="IPR035461">
    <property type="entry name" value="GmhA/DiaA"/>
</dbReference>
<reference evidence="2 3" key="1">
    <citation type="journal article" date="2007" name="PLoS Genet.">
        <title>Patterns and implications of gene gain and loss in the evolution of Prochlorococcus.</title>
        <authorList>
            <person name="Kettler G.C."/>
            <person name="Martiny A.C."/>
            <person name="Huang K."/>
            <person name="Zucker J."/>
            <person name="Coleman M.L."/>
            <person name="Rodrigue S."/>
            <person name="Chen F."/>
            <person name="Lapidus A."/>
            <person name="Ferriera S."/>
            <person name="Johnson J."/>
            <person name="Steglich C."/>
            <person name="Church G.M."/>
            <person name="Richardson P."/>
            <person name="Chisholm S.W."/>
        </authorList>
    </citation>
    <scope>NUCLEOTIDE SEQUENCE [LARGE SCALE GENOMIC DNA]</scope>
    <source>
        <strain evidence="2 3">AS9601</strain>
    </source>
</reference>
<gene>
    <name evidence="2" type="primary">gmhA</name>
    <name evidence="2" type="ordered locus">A9601_14411</name>
</gene>
<dbReference type="HOGENOM" id="CLU_080999_1_1_3"/>
<dbReference type="STRING" id="146891.A9601_14411"/>
<dbReference type="GO" id="GO:0097367">
    <property type="term" value="F:carbohydrate derivative binding"/>
    <property type="evidence" value="ECO:0007669"/>
    <property type="project" value="InterPro"/>
</dbReference>